<sequence>MPEKELNPEPDNSREPHDEDFEPLDKNNEFSKENSEPADEYEEPPLEPETPAEVSQSEKIPGYYFYRRKQAKTKLKGRHSKMPAWFNISLAVLIVLGVIFGSWGLTAGHFPPWGIAVDVSISPSGGGTVNLSPDKSSYSRGSSINLNAVAAAGYRFDHWSGDLSGTNPAVSLSLNSSKNIVANFVRQFQLNISTSPQAGGSLSTVSGSFDAGSVIELSANPMQGYRFDHWSGDLSGTDPSISFIMDANKTIVANFVPLLLLAVNISPNAAGIVTPEGDYFDYGASITLTAQAAPGYQFIGWTGDLTTNLTTINITMDKNYTLTANFAPVIQTASLVLPNRIGESTWISWSKELLKDQYIVINSSLTGAFNLSDSSHLWRVEVFGPDGEHIENWFGDYWLTPEHIFAFTAQVSGTYMLKISHYSSFIKDLNMSFSPGGWVISGYSWS</sequence>
<feature type="domain" description="Bacterial repeat" evidence="3">
    <location>
        <begin position="118"/>
        <end position="186"/>
    </location>
</feature>
<dbReference type="NCBIfam" id="TIGR02543">
    <property type="entry name" value="List_Bact_rpt"/>
    <property type="match status" value="1"/>
</dbReference>
<keyword evidence="2" id="KW-0472">Membrane</keyword>
<gene>
    <name evidence="4" type="ORF">SDC9_07042</name>
</gene>
<feature type="compositionally biased region" description="Basic and acidic residues" evidence="1">
    <location>
        <begin position="1"/>
        <end position="35"/>
    </location>
</feature>
<feature type="compositionally biased region" description="Acidic residues" evidence="1">
    <location>
        <begin position="36"/>
        <end position="46"/>
    </location>
</feature>
<dbReference type="InterPro" id="IPR044060">
    <property type="entry name" value="Bacterial_rp_domain"/>
</dbReference>
<dbReference type="Pfam" id="PF18998">
    <property type="entry name" value="Flg_new_2"/>
    <property type="match status" value="3"/>
</dbReference>
<keyword evidence="2" id="KW-1133">Transmembrane helix</keyword>
<evidence type="ECO:0000256" key="2">
    <source>
        <dbReference type="SAM" id="Phobius"/>
    </source>
</evidence>
<feature type="domain" description="Bacterial repeat" evidence="3">
    <location>
        <begin position="262"/>
        <end position="328"/>
    </location>
</feature>
<feature type="transmembrane region" description="Helical" evidence="2">
    <location>
        <begin position="84"/>
        <end position="105"/>
    </location>
</feature>
<evidence type="ECO:0000259" key="3">
    <source>
        <dbReference type="Pfam" id="PF18998"/>
    </source>
</evidence>
<name>A0A644T4M3_9ZZZZ</name>
<comment type="caution">
    <text evidence="4">The sequence shown here is derived from an EMBL/GenBank/DDBJ whole genome shotgun (WGS) entry which is preliminary data.</text>
</comment>
<keyword evidence="2" id="KW-0812">Transmembrane</keyword>
<dbReference type="InterPro" id="IPR013378">
    <property type="entry name" value="InlB-like_B-rpt"/>
</dbReference>
<proteinExistence type="predicted"/>
<evidence type="ECO:0000313" key="4">
    <source>
        <dbReference type="EMBL" id="MPL61467.1"/>
    </source>
</evidence>
<feature type="domain" description="Bacterial repeat" evidence="3">
    <location>
        <begin position="191"/>
        <end position="256"/>
    </location>
</feature>
<dbReference type="AlphaFoldDB" id="A0A644T4M3"/>
<evidence type="ECO:0000256" key="1">
    <source>
        <dbReference type="SAM" id="MobiDB-lite"/>
    </source>
</evidence>
<feature type="region of interest" description="Disordered" evidence="1">
    <location>
        <begin position="1"/>
        <end position="56"/>
    </location>
</feature>
<protein>
    <recommendedName>
        <fullName evidence="3">Bacterial repeat domain-containing protein</fullName>
    </recommendedName>
</protein>
<organism evidence="4">
    <name type="scientific">bioreactor metagenome</name>
    <dbReference type="NCBI Taxonomy" id="1076179"/>
    <lineage>
        <taxon>unclassified sequences</taxon>
        <taxon>metagenomes</taxon>
        <taxon>ecological metagenomes</taxon>
    </lineage>
</organism>
<dbReference type="EMBL" id="VSSQ01000015">
    <property type="protein sequence ID" value="MPL61467.1"/>
    <property type="molecule type" value="Genomic_DNA"/>
</dbReference>
<reference evidence="4" key="1">
    <citation type="submission" date="2019-08" db="EMBL/GenBank/DDBJ databases">
        <authorList>
            <person name="Kucharzyk K."/>
            <person name="Murdoch R.W."/>
            <person name="Higgins S."/>
            <person name="Loffler F."/>
        </authorList>
    </citation>
    <scope>NUCLEOTIDE SEQUENCE</scope>
</reference>
<accession>A0A644T4M3</accession>